<dbReference type="SUPFAM" id="SSF52540">
    <property type="entry name" value="P-loop containing nucleoside triphosphate hydrolases"/>
    <property type="match status" value="1"/>
</dbReference>
<gene>
    <name evidence="2" type="ORF">UFOPK3376_03153</name>
</gene>
<accession>A0A6J7FSX6</accession>
<dbReference type="Pfam" id="PF01656">
    <property type="entry name" value="CbiA"/>
    <property type="match status" value="1"/>
</dbReference>
<evidence type="ECO:0000259" key="1">
    <source>
        <dbReference type="Pfam" id="PF01656"/>
    </source>
</evidence>
<sequence>MLARSDSRIRTRAQAEAIFGLRSQVAIPDTKERHHGVVVVPERHEPLSDAYRTLRSVVGFVEGGAAHAQGRVPTILIVSAASGDGKTSVASNLAAAFVETGQRTVAVNTDFRRPALSARILDADPARPGFSVEDLLTLSIRDLLTPTAIDGLVVFDLQGLRASPGDLARITAARIPELASVGASTVVVDTSPVSATAEVLELVPLADVIVLVVRVNHTFIDAAHRTIDTIRALTAAHLLLVVVGEKRQRTDYYEYAARLKDTPRWSKKLKR</sequence>
<protein>
    <submittedName>
        <fullName evidence="2">Unannotated protein</fullName>
    </submittedName>
</protein>
<feature type="domain" description="CobQ/CobB/MinD/ParA nucleotide binding" evidence="1">
    <location>
        <begin position="75"/>
        <end position="222"/>
    </location>
</feature>
<dbReference type="PANTHER" id="PTHR32309">
    <property type="entry name" value="TYROSINE-PROTEIN KINASE"/>
    <property type="match status" value="1"/>
</dbReference>
<dbReference type="EMBL" id="CAFBLP010000143">
    <property type="protein sequence ID" value="CAB4895870.1"/>
    <property type="molecule type" value="Genomic_DNA"/>
</dbReference>
<organism evidence="2">
    <name type="scientific">freshwater metagenome</name>
    <dbReference type="NCBI Taxonomy" id="449393"/>
    <lineage>
        <taxon>unclassified sequences</taxon>
        <taxon>metagenomes</taxon>
        <taxon>ecological metagenomes</taxon>
    </lineage>
</organism>
<dbReference type="InterPro" id="IPR027417">
    <property type="entry name" value="P-loop_NTPase"/>
</dbReference>
<dbReference type="InterPro" id="IPR050445">
    <property type="entry name" value="Bact_polysacc_biosynth/exp"/>
</dbReference>
<dbReference type="Gene3D" id="3.40.50.300">
    <property type="entry name" value="P-loop containing nucleotide triphosphate hydrolases"/>
    <property type="match status" value="1"/>
</dbReference>
<reference evidence="2" key="1">
    <citation type="submission" date="2020-05" db="EMBL/GenBank/DDBJ databases">
        <authorList>
            <person name="Chiriac C."/>
            <person name="Salcher M."/>
            <person name="Ghai R."/>
            <person name="Kavagutti S V."/>
        </authorList>
    </citation>
    <scope>NUCLEOTIDE SEQUENCE</scope>
</reference>
<name>A0A6J7FSX6_9ZZZZ</name>
<evidence type="ECO:0000313" key="2">
    <source>
        <dbReference type="EMBL" id="CAB4895870.1"/>
    </source>
</evidence>
<dbReference type="PANTHER" id="PTHR32309:SF13">
    <property type="entry name" value="FERRIC ENTEROBACTIN TRANSPORT PROTEIN FEPE"/>
    <property type="match status" value="1"/>
</dbReference>
<dbReference type="AlphaFoldDB" id="A0A6J7FSX6"/>
<dbReference type="GO" id="GO:0004713">
    <property type="term" value="F:protein tyrosine kinase activity"/>
    <property type="evidence" value="ECO:0007669"/>
    <property type="project" value="TreeGrafter"/>
</dbReference>
<dbReference type="InterPro" id="IPR002586">
    <property type="entry name" value="CobQ/CobB/MinD/ParA_Nub-bd_dom"/>
</dbReference>
<dbReference type="GO" id="GO:0005886">
    <property type="term" value="C:plasma membrane"/>
    <property type="evidence" value="ECO:0007669"/>
    <property type="project" value="TreeGrafter"/>
</dbReference>
<proteinExistence type="predicted"/>